<reference evidence="2 3" key="1">
    <citation type="submission" date="2016-07" db="EMBL/GenBank/DDBJ databases">
        <title>Draft Genome Sequence of Methylobrevis pamukkalensis PK2.</title>
        <authorList>
            <person name="Vasilenko O.V."/>
            <person name="Doronina N.V."/>
            <person name="Shmareva M.N."/>
            <person name="Tarlachkov S.V."/>
            <person name="Mustakhimov I."/>
            <person name="Trotsenko Y.A."/>
        </authorList>
    </citation>
    <scope>NUCLEOTIDE SEQUENCE [LARGE SCALE GENOMIC DNA]</scope>
    <source>
        <strain evidence="2 3">PK2</strain>
    </source>
</reference>
<evidence type="ECO:0000313" key="3">
    <source>
        <dbReference type="Proteomes" id="UP000094622"/>
    </source>
</evidence>
<evidence type="ECO:0000259" key="1">
    <source>
        <dbReference type="Pfam" id="PF07883"/>
    </source>
</evidence>
<dbReference type="Gene3D" id="2.60.120.10">
    <property type="entry name" value="Jelly Rolls"/>
    <property type="match status" value="1"/>
</dbReference>
<dbReference type="SUPFAM" id="SSF51182">
    <property type="entry name" value="RmlC-like cupins"/>
    <property type="match status" value="1"/>
</dbReference>
<keyword evidence="3" id="KW-1185">Reference proteome</keyword>
<proteinExistence type="predicted"/>
<dbReference type="EMBL" id="MCRJ01000077">
    <property type="protein sequence ID" value="ODN69713.1"/>
    <property type="molecule type" value="Genomic_DNA"/>
</dbReference>
<sequence length="117" mass="13007">MSTPHDMPARTPLAEAFALLSPDRPFATLFEDGEAISVELYAPVGTDRQTPHDRDELYIVASGDGLFSRAGDTVPFSAGDLLFVPAHQTHRFERFSDDFKVWVIFYGPIRALVRPSP</sequence>
<protein>
    <submittedName>
        <fullName evidence="2">Cupin domain protein</fullName>
    </submittedName>
</protein>
<dbReference type="Proteomes" id="UP000094622">
    <property type="component" value="Unassembled WGS sequence"/>
</dbReference>
<evidence type="ECO:0000313" key="2">
    <source>
        <dbReference type="EMBL" id="ODN69713.1"/>
    </source>
</evidence>
<dbReference type="InterPro" id="IPR013096">
    <property type="entry name" value="Cupin_2"/>
</dbReference>
<feature type="domain" description="Cupin type-2" evidence="1">
    <location>
        <begin position="41"/>
        <end position="97"/>
    </location>
</feature>
<dbReference type="InterPro" id="IPR011051">
    <property type="entry name" value="RmlC_Cupin_sf"/>
</dbReference>
<gene>
    <name evidence="2" type="ORF">A6302_02961</name>
</gene>
<dbReference type="InterPro" id="IPR014710">
    <property type="entry name" value="RmlC-like_jellyroll"/>
</dbReference>
<comment type="caution">
    <text evidence="2">The sequence shown here is derived from an EMBL/GenBank/DDBJ whole genome shotgun (WGS) entry which is preliminary data.</text>
</comment>
<organism evidence="2 3">
    <name type="scientific">Methylobrevis pamukkalensis</name>
    <dbReference type="NCBI Taxonomy" id="1439726"/>
    <lineage>
        <taxon>Bacteria</taxon>
        <taxon>Pseudomonadati</taxon>
        <taxon>Pseudomonadota</taxon>
        <taxon>Alphaproteobacteria</taxon>
        <taxon>Hyphomicrobiales</taxon>
        <taxon>Pleomorphomonadaceae</taxon>
        <taxon>Methylobrevis</taxon>
    </lineage>
</organism>
<accession>A0A1E3H072</accession>
<dbReference type="AlphaFoldDB" id="A0A1E3H072"/>
<dbReference type="RefSeq" id="WP_083255753.1">
    <property type="nucleotide sequence ID" value="NZ_MCRJ01000077.1"/>
</dbReference>
<dbReference type="Pfam" id="PF07883">
    <property type="entry name" value="Cupin_2"/>
    <property type="match status" value="1"/>
</dbReference>
<name>A0A1E3H072_9HYPH</name>